<sequence>MTEPTELNELNELTPPNFQQLTPECVLDAVDQLGFLTNGRLLALNSYENRVYQVGIEDEAPLIVKFYRPARWSDAGILEEHRFVHELVEQEIPVVAALELNGRSLHHFQGFRFALFRRHAGRAPELDHPGILEWLGRFIGRIHAVGALDSYQERPTINIQNFGFAARDFLISQQFIPADLLASYRSTTNLLLDGVQRCFERAGDVAQLRLHGDCHLSNVLWTEAGPHFVDFDDSRMGPAIQDLWMLLSGSRAEMTRQFCDILAGYEDFKEFNPRELHLMEALRSLRLLHYSAWLAQRWEDPAFKVAFPWFNTQHYWQNRILELREQCALMDEEPLRI</sequence>
<evidence type="ECO:0000256" key="7">
    <source>
        <dbReference type="ARBA" id="ARBA00022777"/>
    </source>
</evidence>
<dbReference type="GO" id="GO:0106310">
    <property type="term" value="F:protein serine kinase activity"/>
    <property type="evidence" value="ECO:0007669"/>
    <property type="project" value="RHEA"/>
</dbReference>
<feature type="binding site" evidence="11">
    <location>
        <position position="230"/>
    </location>
    <ligand>
        <name>Mg(2+)</name>
        <dbReference type="ChEBI" id="CHEBI:18420"/>
    </ligand>
</feature>
<evidence type="ECO:0000256" key="6">
    <source>
        <dbReference type="ARBA" id="ARBA00022741"/>
    </source>
</evidence>
<dbReference type="AlphaFoldDB" id="A0A2S9GW20"/>
<keyword evidence="4 11" id="KW-0808">Transferase</keyword>
<reference evidence="13 14" key="1">
    <citation type="submission" date="2018-02" db="EMBL/GenBank/DDBJ databases">
        <title>Solimicrobium silvestre gen. nov., sp. nov., isolated from alpine forest soil.</title>
        <authorList>
            <person name="Margesin R."/>
            <person name="Albuquerque L."/>
            <person name="Zhang D.-C."/>
            <person name="Froufe H.J.C."/>
            <person name="Severino R."/>
            <person name="Roxo I."/>
            <person name="Egas C."/>
            <person name="Da Costa M.S."/>
        </authorList>
    </citation>
    <scope>NUCLEOTIDE SEQUENCE [LARGE SCALE GENOMIC DNA]</scope>
    <source>
        <strain evidence="13 14">S20-91</strain>
    </source>
</reference>
<keyword evidence="3 11" id="KW-0597">Phosphoprotein</keyword>
<evidence type="ECO:0000256" key="1">
    <source>
        <dbReference type="ARBA" id="ARBA00022490"/>
    </source>
</evidence>
<comment type="cofactor">
    <cofactor evidence="11">
        <name>Mg(2+)</name>
        <dbReference type="ChEBI" id="CHEBI:18420"/>
    </cofactor>
</comment>
<feature type="binding site" evidence="11">
    <location>
        <position position="218"/>
    </location>
    <ligand>
        <name>Mg(2+)</name>
        <dbReference type="ChEBI" id="CHEBI:18420"/>
    </ligand>
</feature>
<dbReference type="RefSeq" id="WP_105533161.1">
    <property type="nucleotide sequence ID" value="NZ_PUGF01000018.1"/>
</dbReference>
<keyword evidence="2 11" id="KW-0723">Serine/threonine-protein kinase</keyword>
<accession>A0A2S9GW20</accession>
<keyword evidence="6 11" id="KW-0547">Nucleotide-binding</keyword>
<dbReference type="PANTHER" id="PTHR39573">
    <property type="entry name" value="STRESS RESPONSE KINASE A"/>
    <property type="match status" value="1"/>
</dbReference>
<comment type="similarity">
    <text evidence="11">Belongs to the SrkA/RdoA protein kinase family.</text>
</comment>
<comment type="caution">
    <text evidence="13">The sequence shown here is derived from an EMBL/GenBank/DDBJ whole genome shotgun (WGS) entry which is preliminary data.</text>
</comment>
<feature type="active site" description="Proton acceptor" evidence="11">
    <location>
        <position position="213"/>
    </location>
</feature>
<comment type="subunit">
    <text evidence="11">Monomer.</text>
</comment>
<dbReference type="GO" id="GO:0000287">
    <property type="term" value="F:magnesium ion binding"/>
    <property type="evidence" value="ECO:0007669"/>
    <property type="project" value="UniProtKB-UniRule"/>
</dbReference>
<evidence type="ECO:0000256" key="10">
    <source>
        <dbReference type="ARBA" id="ARBA00023016"/>
    </source>
</evidence>
<dbReference type="EC" id="2.7.11.1" evidence="11"/>
<dbReference type="OrthoDB" id="5392197at2"/>
<dbReference type="InterPro" id="IPR011009">
    <property type="entry name" value="Kinase-like_dom_sf"/>
</dbReference>
<gene>
    <name evidence="11" type="primary">srkA</name>
    <name evidence="13" type="ORF">S2091_3412</name>
</gene>
<evidence type="ECO:0000256" key="8">
    <source>
        <dbReference type="ARBA" id="ARBA00022840"/>
    </source>
</evidence>
<dbReference type="Proteomes" id="UP000237839">
    <property type="component" value="Unassembled WGS sequence"/>
</dbReference>
<comment type="subcellular location">
    <subcellularLocation>
        <location evidence="11">Cytoplasm</location>
    </subcellularLocation>
</comment>
<protein>
    <recommendedName>
        <fullName evidence="11">Stress response kinase A</fullName>
        <ecNumber evidence="11">2.7.11.1</ecNumber>
    </recommendedName>
    <alternativeName>
        <fullName evidence="11">Serine/threonine-protein kinase SrkA</fullName>
    </alternativeName>
</protein>
<dbReference type="EMBL" id="PUGF01000018">
    <property type="protein sequence ID" value="PRC91856.1"/>
    <property type="molecule type" value="Genomic_DNA"/>
</dbReference>
<keyword evidence="10 11" id="KW-0346">Stress response</keyword>
<evidence type="ECO:0000256" key="11">
    <source>
        <dbReference type="HAMAP-Rule" id="MF_01497"/>
    </source>
</evidence>
<dbReference type="NCBIfam" id="NF008738">
    <property type="entry name" value="PRK11768.1"/>
    <property type="match status" value="1"/>
</dbReference>
<keyword evidence="14" id="KW-1185">Reference proteome</keyword>
<feature type="active site" evidence="11">
    <location>
        <position position="230"/>
    </location>
</feature>
<evidence type="ECO:0000259" key="12">
    <source>
        <dbReference type="Pfam" id="PF01636"/>
    </source>
</evidence>
<keyword evidence="1 11" id="KW-0963">Cytoplasm</keyword>
<comment type="catalytic activity">
    <reaction evidence="11">
        <text>L-threonyl-[protein] + ATP = O-phospho-L-threonyl-[protein] + ADP + H(+)</text>
        <dbReference type="Rhea" id="RHEA:46608"/>
        <dbReference type="Rhea" id="RHEA-COMP:11060"/>
        <dbReference type="Rhea" id="RHEA-COMP:11605"/>
        <dbReference type="ChEBI" id="CHEBI:15378"/>
        <dbReference type="ChEBI" id="CHEBI:30013"/>
        <dbReference type="ChEBI" id="CHEBI:30616"/>
        <dbReference type="ChEBI" id="CHEBI:61977"/>
        <dbReference type="ChEBI" id="CHEBI:456216"/>
        <dbReference type="EC" id="2.7.11.1"/>
    </reaction>
</comment>
<keyword evidence="7 11" id="KW-0418">Kinase</keyword>
<dbReference type="Gene3D" id="3.30.200.70">
    <property type="match status" value="1"/>
</dbReference>
<keyword evidence="8 11" id="KW-0067">ATP-binding</keyword>
<evidence type="ECO:0000256" key="3">
    <source>
        <dbReference type="ARBA" id="ARBA00022553"/>
    </source>
</evidence>
<dbReference type="Gene3D" id="1.20.1270.170">
    <property type="match status" value="1"/>
</dbReference>
<proteinExistence type="inferred from homology"/>
<evidence type="ECO:0000256" key="9">
    <source>
        <dbReference type="ARBA" id="ARBA00022842"/>
    </source>
</evidence>
<dbReference type="PANTHER" id="PTHR39573:SF1">
    <property type="entry name" value="STRESS RESPONSE KINASE A"/>
    <property type="match status" value="1"/>
</dbReference>
<evidence type="ECO:0000256" key="5">
    <source>
        <dbReference type="ARBA" id="ARBA00022723"/>
    </source>
</evidence>
<dbReference type="InterPro" id="IPR002575">
    <property type="entry name" value="Aminoglycoside_PTrfase"/>
</dbReference>
<dbReference type="Pfam" id="PF01636">
    <property type="entry name" value="APH"/>
    <property type="match status" value="1"/>
</dbReference>
<keyword evidence="9 11" id="KW-0460">Magnesium</keyword>
<name>A0A2S9GW20_9BURK</name>
<evidence type="ECO:0000256" key="4">
    <source>
        <dbReference type="ARBA" id="ARBA00022679"/>
    </source>
</evidence>
<feature type="domain" description="Aminoglycoside phosphotransferase" evidence="12">
    <location>
        <begin position="45"/>
        <end position="274"/>
    </location>
</feature>
<feature type="site" description="ATP" evidence="11">
    <location>
        <position position="46"/>
    </location>
</feature>
<evidence type="ECO:0000313" key="14">
    <source>
        <dbReference type="Proteomes" id="UP000237839"/>
    </source>
</evidence>
<evidence type="ECO:0000313" key="13">
    <source>
        <dbReference type="EMBL" id="PRC91856.1"/>
    </source>
</evidence>
<dbReference type="InterPro" id="IPR032882">
    <property type="entry name" value="SrkA/RdoA"/>
</dbReference>
<dbReference type="GO" id="GO:0005737">
    <property type="term" value="C:cytoplasm"/>
    <property type="evidence" value="ECO:0007669"/>
    <property type="project" value="UniProtKB-SubCell"/>
</dbReference>
<evidence type="ECO:0000256" key="2">
    <source>
        <dbReference type="ARBA" id="ARBA00022527"/>
    </source>
</evidence>
<dbReference type="HAMAP" id="MF_01497">
    <property type="entry name" value="SrkA_kinase"/>
    <property type="match status" value="1"/>
</dbReference>
<dbReference type="Gene3D" id="1.10.510.10">
    <property type="entry name" value="Transferase(Phosphotransferase) domain 1"/>
    <property type="match status" value="1"/>
</dbReference>
<dbReference type="GO" id="GO:0004674">
    <property type="term" value="F:protein serine/threonine kinase activity"/>
    <property type="evidence" value="ECO:0007669"/>
    <property type="project" value="UniProtKB-UniRule"/>
</dbReference>
<comment type="catalytic activity">
    <reaction evidence="11">
        <text>L-seryl-[protein] + ATP = O-phospho-L-seryl-[protein] + ADP + H(+)</text>
        <dbReference type="Rhea" id="RHEA:17989"/>
        <dbReference type="Rhea" id="RHEA-COMP:9863"/>
        <dbReference type="Rhea" id="RHEA-COMP:11604"/>
        <dbReference type="ChEBI" id="CHEBI:15378"/>
        <dbReference type="ChEBI" id="CHEBI:29999"/>
        <dbReference type="ChEBI" id="CHEBI:30616"/>
        <dbReference type="ChEBI" id="CHEBI:83421"/>
        <dbReference type="ChEBI" id="CHEBI:456216"/>
        <dbReference type="EC" id="2.7.11.1"/>
    </reaction>
</comment>
<comment type="function">
    <text evidence="11">A protein kinase that phosphorylates Ser and Thr residues. Probably acts to suppress the effects of stress linked to accumulation of reactive oxygen species. Probably involved in the extracytoplasmic stress response.</text>
</comment>
<organism evidence="13 14">
    <name type="scientific">Solimicrobium silvestre</name>
    <dbReference type="NCBI Taxonomy" id="2099400"/>
    <lineage>
        <taxon>Bacteria</taxon>
        <taxon>Pseudomonadati</taxon>
        <taxon>Pseudomonadota</taxon>
        <taxon>Betaproteobacteria</taxon>
        <taxon>Burkholderiales</taxon>
        <taxon>Oxalobacteraceae</taxon>
        <taxon>Solimicrobium</taxon>
    </lineage>
</organism>
<dbReference type="GO" id="GO:0005524">
    <property type="term" value="F:ATP binding"/>
    <property type="evidence" value="ECO:0007669"/>
    <property type="project" value="UniProtKB-UniRule"/>
</dbReference>
<keyword evidence="5 11" id="KW-0479">Metal-binding</keyword>
<dbReference type="SUPFAM" id="SSF56112">
    <property type="entry name" value="Protein kinase-like (PK-like)"/>
    <property type="match status" value="1"/>
</dbReference>